<evidence type="ECO:0000259" key="1">
    <source>
        <dbReference type="PROSITE" id="PS50943"/>
    </source>
</evidence>
<proteinExistence type="predicted"/>
<dbReference type="STRING" id="1159016.SAMN02927937_02041"/>
<feature type="domain" description="HTH cro/C1-type" evidence="1">
    <location>
        <begin position="107"/>
        <end position="128"/>
    </location>
</feature>
<reference evidence="2 3" key="1">
    <citation type="submission" date="2016-10" db="EMBL/GenBank/DDBJ databases">
        <authorList>
            <person name="de Groot N.N."/>
        </authorList>
    </citation>
    <scope>NUCLEOTIDE SEQUENCE [LARGE SCALE GENOMIC DNA]</scope>
    <source>
        <strain evidence="2 3">CGMCC 1.10825</strain>
    </source>
</reference>
<sequence>MKKNEVPQDDSPLKKHKSNELVYAVDDDGKFVSVQSSGWEPKTIIQNQNLEVLNQRVQEALNDVTSGKISPIVYYMELNRMDWQTLAAYMEQWTFFVKRHAKPSVFNKLSTRKLQKYADIFGISIDELRNFKG</sequence>
<dbReference type="Proteomes" id="UP000199634">
    <property type="component" value="Unassembled WGS sequence"/>
</dbReference>
<keyword evidence="3" id="KW-1185">Reference proteome</keyword>
<evidence type="ECO:0000313" key="2">
    <source>
        <dbReference type="EMBL" id="SEH90517.1"/>
    </source>
</evidence>
<dbReference type="RefSeq" id="WP_091100025.1">
    <property type="nucleotide sequence ID" value="NZ_FNXE01000029.1"/>
</dbReference>
<organism evidence="2 3">
    <name type="scientific">Paenimyroides marinum</name>
    <dbReference type="NCBI Taxonomy" id="1159016"/>
    <lineage>
        <taxon>Bacteria</taxon>
        <taxon>Pseudomonadati</taxon>
        <taxon>Bacteroidota</taxon>
        <taxon>Flavobacteriia</taxon>
        <taxon>Flavobacteriales</taxon>
        <taxon>Flavobacteriaceae</taxon>
        <taxon>Paenimyroides</taxon>
    </lineage>
</organism>
<gene>
    <name evidence="2" type="ORF">SAMN02927937_02041</name>
</gene>
<protein>
    <recommendedName>
        <fullName evidence="1">HTH cro/C1-type domain-containing protein</fullName>
    </recommendedName>
</protein>
<dbReference type="OrthoDB" id="9180239at2"/>
<dbReference type="EMBL" id="FNXE01000029">
    <property type="protein sequence ID" value="SEH90517.1"/>
    <property type="molecule type" value="Genomic_DNA"/>
</dbReference>
<accession>A0A1H6M004</accession>
<dbReference type="InterPro" id="IPR001387">
    <property type="entry name" value="Cro/C1-type_HTH"/>
</dbReference>
<name>A0A1H6M004_9FLAO</name>
<dbReference type="AlphaFoldDB" id="A0A1H6M004"/>
<evidence type="ECO:0000313" key="3">
    <source>
        <dbReference type="Proteomes" id="UP000199634"/>
    </source>
</evidence>
<dbReference type="PROSITE" id="PS50943">
    <property type="entry name" value="HTH_CROC1"/>
    <property type="match status" value="1"/>
</dbReference>